<protein>
    <submittedName>
        <fullName evidence="1">Uncharacterized protein</fullName>
    </submittedName>
</protein>
<keyword evidence="2" id="KW-1185">Reference proteome</keyword>
<evidence type="ECO:0000313" key="2">
    <source>
        <dbReference type="Proteomes" id="UP000184471"/>
    </source>
</evidence>
<dbReference type="STRING" id="1070870.SAMN05444351_0180"/>
<accession>A0A1M5D1B7</accession>
<name>A0A1M5D1B7_9ACTN</name>
<dbReference type="RefSeq" id="WP_073417934.1">
    <property type="nucleotide sequence ID" value="NZ_FQVX01000001.1"/>
</dbReference>
<dbReference type="EMBL" id="FQVX01000001">
    <property type="protein sequence ID" value="SHF60833.1"/>
    <property type="molecule type" value="Genomic_DNA"/>
</dbReference>
<organism evidence="1 2">
    <name type="scientific">Geodermatophilus nigrescens</name>
    <dbReference type="NCBI Taxonomy" id="1070870"/>
    <lineage>
        <taxon>Bacteria</taxon>
        <taxon>Bacillati</taxon>
        <taxon>Actinomycetota</taxon>
        <taxon>Actinomycetes</taxon>
        <taxon>Geodermatophilales</taxon>
        <taxon>Geodermatophilaceae</taxon>
        <taxon>Geodermatophilus</taxon>
    </lineage>
</organism>
<dbReference type="Proteomes" id="UP000184471">
    <property type="component" value="Unassembled WGS sequence"/>
</dbReference>
<sequence length="110" mass="11642">MIVEVVGGADERPEVRVVDTDDLTRLHLALGQVTDEEADQALRDAGLGRMQDADTGVLDAAALRAAAEPDADVADWAQRWDGMVESARGRGWVSDDGAFLQVHVESAAGA</sequence>
<reference evidence="1 2" key="1">
    <citation type="submission" date="2016-11" db="EMBL/GenBank/DDBJ databases">
        <authorList>
            <person name="Jaros S."/>
            <person name="Januszkiewicz K."/>
            <person name="Wedrychowicz H."/>
        </authorList>
    </citation>
    <scope>NUCLEOTIDE SEQUENCE [LARGE SCALE GENOMIC DNA]</scope>
    <source>
        <strain evidence="1 2">DSM 45408</strain>
    </source>
</reference>
<proteinExistence type="predicted"/>
<gene>
    <name evidence="1" type="ORF">SAMN05444351_0180</name>
</gene>
<dbReference type="AlphaFoldDB" id="A0A1M5D1B7"/>
<dbReference type="OrthoDB" id="3576351at2"/>
<evidence type="ECO:0000313" key="1">
    <source>
        <dbReference type="EMBL" id="SHF60833.1"/>
    </source>
</evidence>